<feature type="coiled-coil region" evidence="1">
    <location>
        <begin position="346"/>
        <end position="394"/>
    </location>
</feature>
<evidence type="ECO:0000256" key="2">
    <source>
        <dbReference type="SAM" id="MobiDB-lite"/>
    </source>
</evidence>
<feature type="region of interest" description="Disordered" evidence="2">
    <location>
        <begin position="1"/>
        <end position="60"/>
    </location>
</feature>
<evidence type="ECO:0000256" key="1">
    <source>
        <dbReference type="SAM" id="Coils"/>
    </source>
</evidence>
<accession>A0A9X1USV8</accession>
<sequence>MKLFSLKKDNDSTAPTSKDANPSSQLAENPMIGVSDNPLQLDRTNQPPMQATNYPDTSPNTTAIKDAFSLDTIDLNQLEDELLHGKTDYTADNTKADDAVAPKKLSFDDFDLDELPSVVEPNTTVTLQDAANTATVSQPVPSQTTDNTLIFDIDNLPLAAKPDPNPDLELSLKPDTHSLQAQPIASQSSDKKIIETIEAIETTPPVVLTKTKPESKAVIAQTANPFLRPPSQPLAKLTLKKRNQLGLLVGAGLALAALAWFFMGQSSEPNNSTAQSQTQTQAHAIPKTAAPIVKPQASASLPAASTVAVDANSSSAHATAALPAITPEEILTPTLPEDPALAKEELSRLSEQSAQLKEQETMMQDQLRMMNELSSKKQERIQLLEQQVAQLEQQKAANK</sequence>
<protein>
    <submittedName>
        <fullName evidence="4">Uncharacterized protein</fullName>
    </submittedName>
</protein>
<dbReference type="EMBL" id="JACSYB010000001">
    <property type="protein sequence ID" value="MCG8148480.1"/>
    <property type="molecule type" value="Genomic_DNA"/>
</dbReference>
<comment type="caution">
    <text evidence="4">The sequence shown here is derived from an EMBL/GenBank/DDBJ whole genome shotgun (WGS) entry which is preliminary data.</text>
</comment>
<proteinExistence type="predicted"/>
<name>A0A9X1USV8_9GAMM</name>
<keyword evidence="3" id="KW-0812">Transmembrane</keyword>
<keyword evidence="1" id="KW-0175">Coiled coil</keyword>
<evidence type="ECO:0000313" key="4">
    <source>
        <dbReference type="EMBL" id="MCG8148480.1"/>
    </source>
</evidence>
<feature type="compositionally biased region" description="Polar residues" evidence="2">
    <location>
        <begin position="12"/>
        <end position="27"/>
    </location>
</feature>
<feature type="compositionally biased region" description="Polar residues" evidence="2">
    <location>
        <begin position="42"/>
        <end position="60"/>
    </location>
</feature>
<feature type="transmembrane region" description="Helical" evidence="3">
    <location>
        <begin position="245"/>
        <end position="263"/>
    </location>
</feature>
<evidence type="ECO:0000313" key="5">
    <source>
        <dbReference type="Proteomes" id="UP001139238"/>
    </source>
</evidence>
<dbReference type="AlphaFoldDB" id="A0A9X1USV8"/>
<keyword evidence="3" id="KW-0472">Membrane</keyword>
<keyword evidence="3" id="KW-1133">Transmembrane helix</keyword>
<dbReference type="RefSeq" id="WP_239743421.1">
    <property type="nucleotide sequence ID" value="NZ_JACSYB010000001.1"/>
</dbReference>
<organism evidence="4 5">
    <name type="scientific">Moraxella tetraodonis</name>
    <dbReference type="NCBI Taxonomy" id="2767221"/>
    <lineage>
        <taxon>Bacteria</taxon>
        <taxon>Pseudomonadati</taxon>
        <taxon>Pseudomonadota</taxon>
        <taxon>Gammaproteobacteria</taxon>
        <taxon>Moraxellales</taxon>
        <taxon>Moraxellaceae</taxon>
        <taxon>Moraxella</taxon>
    </lineage>
</organism>
<keyword evidence="5" id="KW-1185">Reference proteome</keyword>
<feature type="compositionally biased region" description="Basic and acidic residues" evidence="2">
    <location>
        <begin position="1"/>
        <end position="11"/>
    </location>
</feature>
<gene>
    <name evidence="4" type="ORF">H9W84_10140</name>
</gene>
<evidence type="ECO:0000256" key="3">
    <source>
        <dbReference type="SAM" id="Phobius"/>
    </source>
</evidence>
<dbReference type="Proteomes" id="UP001139238">
    <property type="component" value="Unassembled WGS sequence"/>
</dbReference>
<reference evidence="4" key="1">
    <citation type="submission" date="2021-08" db="EMBL/GenBank/DDBJ databases">
        <title>Complete genome sequence of Moraxella sp strain PS-22.</title>
        <authorList>
            <person name="Das S.K."/>
        </authorList>
    </citation>
    <scope>NUCLEOTIDE SEQUENCE</scope>
    <source>
        <strain evidence="4">PS-22</strain>
    </source>
</reference>